<evidence type="ECO:0000256" key="1">
    <source>
        <dbReference type="SAM" id="MobiDB-lite"/>
    </source>
</evidence>
<accession>A0A8E2F7K6</accession>
<dbReference type="Proteomes" id="UP000250140">
    <property type="component" value="Unassembled WGS sequence"/>
</dbReference>
<organism evidence="2 3">
    <name type="scientific">Glonium stellatum</name>
    <dbReference type="NCBI Taxonomy" id="574774"/>
    <lineage>
        <taxon>Eukaryota</taxon>
        <taxon>Fungi</taxon>
        <taxon>Dikarya</taxon>
        <taxon>Ascomycota</taxon>
        <taxon>Pezizomycotina</taxon>
        <taxon>Dothideomycetes</taxon>
        <taxon>Pleosporomycetidae</taxon>
        <taxon>Gloniales</taxon>
        <taxon>Gloniaceae</taxon>
        <taxon>Glonium</taxon>
    </lineage>
</organism>
<feature type="compositionally biased region" description="Pro residues" evidence="1">
    <location>
        <begin position="353"/>
        <end position="363"/>
    </location>
</feature>
<keyword evidence="3" id="KW-1185">Reference proteome</keyword>
<protein>
    <submittedName>
        <fullName evidence="2">Uncharacterized protein</fullName>
    </submittedName>
</protein>
<dbReference type="AlphaFoldDB" id="A0A8E2F7K6"/>
<feature type="region of interest" description="Disordered" evidence="1">
    <location>
        <begin position="161"/>
        <end position="232"/>
    </location>
</feature>
<proteinExistence type="predicted"/>
<name>A0A8E2F7K6_9PEZI</name>
<sequence>MNETPFTPIKVETESLVEDQANVPAEAESTTPTTPPPIHLVRAWRLKKPRKQRKPRQKLMKWDDDNLKLGLLALVYALKARGIEIPWAEAASIIDPLCSGPAFEQAVGKIRKKRLGEGKAVPPLPPASSGARADYIARHQTNYNWPAIPDDMRPEALALGQPSSRISHKRRSDHSQQNPRRASELDSELGVAEPSRKKFKPALFSSLNDEQSYDDTSDSDDSDESDAIVETTGPARLKDKSFLLKLPLGRDTLSRDTLSRDPLSLHDYLPTLRALPTFPPVSMMNTNTMWDGATGFEKFDSQVAASQFRTPPNRYPSALEASSFNIMPPDFGSSLDNLYRKPAEPSSGFTYPVPRPANPPKPTRNPFTGPGSRSRSRIVGFPFSTPAGGFPALDLPTGGAATGFPSLPAGFAPSATRPAVPSLRSPFQEGSRGEAAEPSV</sequence>
<feature type="non-terminal residue" evidence="2">
    <location>
        <position position="440"/>
    </location>
</feature>
<reference evidence="2 3" key="1">
    <citation type="journal article" date="2016" name="Nat. Commun.">
        <title>Ectomycorrhizal ecology is imprinted in the genome of the dominant symbiotic fungus Cenococcum geophilum.</title>
        <authorList>
            <consortium name="DOE Joint Genome Institute"/>
            <person name="Peter M."/>
            <person name="Kohler A."/>
            <person name="Ohm R.A."/>
            <person name="Kuo A."/>
            <person name="Krutzmann J."/>
            <person name="Morin E."/>
            <person name="Arend M."/>
            <person name="Barry K.W."/>
            <person name="Binder M."/>
            <person name="Choi C."/>
            <person name="Clum A."/>
            <person name="Copeland A."/>
            <person name="Grisel N."/>
            <person name="Haridas S."/>
            <person name="Kipfer T."/>
            <person name="LaButti K."/>
            <person name="Lindquist E."/>
            <person name="Lipzen A."/>
            <person name="Maire R."/>
            <person name="Meier B."/>
            <person name="Mihaltcheva S."/>
            <person name="Molinier V."/>
            <person name="Murat C."/>
            <person name="Poggeler S."/>
            <person name="Quandt C.A."/>
            <person name="Sperisen C."/>
            <person name="Tritt A."/>
            <person name="Tisserant E."/>
            <person name="Crous P.W."/>
            <person name="Henrissat B."/>
            <person name="Nehls U."/>
            <person name="Egli S."/>
            <person name="Spatafora J.W."/>
            <person name="Grigoriev I.V."/>
            <person name="Martin F.M."/>
        </authorList>
    </citation>
    <scope>NUCLEOTIDE SEQUENCE [LARGE SCALE GENOMIC DNA]</scope>
    <source>
        <strain evidence="2 3">CBS 207.34</strain>
    </source>
</reference>
<evidence type="ECO:0000313" key="2">
    <source>
        <dbReference type="EMBL" id="OCL12057.1"/>
    </source>
</evidence>
<feature type="region of interest" description="Disordered" evidence="1">
    <location>
        <begin position="344"/>
        <end position="440"/>
    </location>
</feature>
<feature type="compositionally biased region" description="Acidic residues" evidence="1">
    <location>
        <begin position="211"/>
        <end position="227"/>
    </location>
</feature>
<evidence type="ECO:0000313" key="3">
    <source>
        <dbReference type="Proteomes" id="UP000250140"/>
    </source>
</evidence>
<dbReference type="OrthoDB" id="3903267at2759"/>
<feature type="compositionally biased region" description="Basic and acidic residues" evidence="1">
    <location>
        <begin position="431"/>
        <end position="440"/>
    </location>
</feature>
<gene>
    <name evidence="2" type="ORF">AOQ84DRAFT_228330</name>
</gene>
<dbReference type="EMBL" id="KV748935">
    <property type="protein sequence ID" value="OCL12057.1"/>
    <property type="molecule type" value="Genomic_DNA"/>
</dbReference>